<dbReference type="PANTHER" id="PTHR11616:SF265">
    <property type="entry name" value="TRANSPORTER"/>
    <property type="match status" value="1"/>
</dbReference>
<dbReference type="GO" id="GO:0005886">
    <property type="term" value="C:plasma membrane"/>
    <property type="evidence" value="ECO:0007669"/>
    <property type="project" value="TreeGrafter"/>
</dbReference>
<dbReference type="PRINTS" id="PR00176">
    <property type="entry name" value="NANEUSMPORT"/>
</dbReference>
<dbReference type="GO" id="GO:0005332">
    <property type="term" value="F:gamma-aminobutyric acid:sodium:chloride symporter activity"/>
    <property type="evidence" value="ECO:0007669"/>
    <property type="project" value="TreeGrafter"/>
</dbReference>
<keyword evidence="1" id="KW-0812">Transmembrane</keyword>
<dbReference type="InterPro" id="IPR043502">
    <property type="entry name" value="DNA/RNA_pol_sf"/>
</dbReference>
<evidence type="ECO:0000313" key="3">
    <source>
        <dbReference type="Proteomes" id="UP000036403"/>
    </source>
</evidence>
<dbReference type="PROSITE" id="PS50267">
    <property type="entry name" value="NA_NEUROTRAN_SYMP_3"/>
    <property type="match status" value="1"/>
</dbReference>
<proteinExistence type="predicted"/>
<protein>
    <submittedName>
        <fullName evidence="2">Sodium-and chloride-dependent gaba transporter 1</fullName>
    </submittedName>
</protein>
<gene>
    <name evidence="2" type="ORF">RF55_16379</name>
</gene>
<sequence length="168" mass="19460">MFIAIVCLISYLVGLLCVTEGGMYVFQLLDTYAVSGFCLLFLMFFECISVSWAFGVDRFYDGIRDMIGYYPCFWWKICWTFTTPAICVRYYPVSPKIQKAIYAEVDKMLEADVIEPSKSEWSTPIVMIKKPNGTYRFCLDFRKLNSVLKKDAYPLPYMNAILDKLRAA</sequence>
<dbReference type="OrthoDB" id="7701233at2759"/>
<dbReference type="SUPFAM" id="SSF56672">
    <property type="entry name" value="DNA/RNA polymerases"/>
    <property type="match status" value="1"/>
</dbReference>
<dbReference type="PaxDb" id="67767-A0A0J7K428"/>
<reference evidence="2 3" key="1">
    <citation type="submission" date="2015-04" db="EMBL/GenBank/DDBJ databases">
        <title>Lasius niger genome sequencing.</title>
        <authorList>
            <person name="Konorov E.A."/>
            <person name="Nikitin M.A."/>
            <person name="Kirill M.V."/>
            <person name="Chang P."/>
        </authorList>
    </citation>
    <scope>NUCLEOTIDE SEQUENCE [LARGE SCALE GENOMIC DNA]</scope>
    <source>
        <tissue evidence="2">Whole</tissue>
    </source>
</reference>
<dbReference type="EMBL" id="LBMM01014375">
    <property type="protein sequence ID" value="KMQ85198.1"/>
    <property type="molecule type" value="Genomic_DNA"/>
</dbReference>
<evidence type="ECO:0000313" key="2">
    <source>
        <dbReference type="EMBL" id="KMQ85198.1"/>
    </source>
</evidence>
<dbReference type="Pfam" id="PF00209">
    <property type="entry name" value="SNF"/>
    <property type="match status" value="1"/>
</dbReference>
<dbReference type="GO" id="GO:0043005">
    <property type="term" value="C:neuron projection"/>
    <property type="evidence" value="ECO:0007669"/>
    <property type="project" value="TreeGrafter"/>
</dbReference>
<name>A0A0J7K428_LASNI</name>
<dbReference type="InterPro" id="IPR000175">
    <property type="entry name" value="Na/ntran_symport"/>
</dbReference>
<dbReference type="Proteomes" id="UP000036403">
    <property type="component" value="Unassembled WGS sequence"/>
</dbReference>
<dbReference type="AlphaFoldDB" id="A0A0J7K428"/>
<evidence type="ECO:0000256" key="1">
    <source>
        <dbReference type="SAM" id="Phobius"/>
    </source>
</evidence>
<keyword evidence="1" id="KW-1133">Transmembrane helix</keyword>
<organism evidence="2 3">
    <name type="scientific">Lasius niger</name>
    <name type="common">Black garden ant</name>
    <dbReference type="NCBI Taxonomy" id="67767"/>
    <lineage>
        <taxon>Eukaryota</taxon>
        <taxon>Metazoa</taxon>
        <taxon>Ecdysozoa</taxon>
        <taxon>Arthropoda</taxon>
        <taxon>Hexapoda</taxon>
        <taxon>Insecta</taxon>
        <taxon>Pterygota</taxon>
        <taxon>Neoptera</taxon>
        <taxon>Endopterygota</taxon>
        <taxon>Hymenoptera</taxon>
        <taxon>Apocrita</taxon>
        <taxon>Aculeata</taxon>
        <taxon>Formicoidea</taxon>
        <taxon>Formicidae</taxon>
        <taxon>Formicinae</taxon>
        <taxon>Lasius</taxon>
        <taxon>Lasius</taxon>
    </lineage>
</organism>
<keyword evidence="1" id="KW-0472">Membrane</keyword>
<feature type="transmembrane region" description="Helical" evidence="1">
    <location>
        <begin position="33"/>
        <end position="56"/>
    </location>
</feature>
<dbReference type="STRING" id="67767.A0A0J7K428"/>
<feature type="non-terminal residue" evidence="2">
    <location>
        <position position="168"/>
    </location>
</feature>
<accession>A0A0J7K428</accession>
<keyword evidence="3" id="KW-1185">Reference proteome</keyword>
<dbReference type="PANTHER" id="PTHR11616">
    <property type="entry name" value="SODIUM/CHLORIDE DEPENDENT TRANSPORTER"/>
    <property type="match status" value="1"/>
</dbReference>
<dbReference type="GO" id="GO:0071897">
    <property type="term" value="P:DNA biosynthetic process"/>
    <property type="evidence" value="ECO:0007669"/>
    <property type="project" value="UniProtKB-ARBA"/>
</dbReference>
<dbReference type="Gene3D" id="3.10.10.10">
    <property type="entry name" value="HIV Type 1 Reverse Transcriptase, subunit A, domain 1"/>
    <property type="match status" value="1"/>
</dbReference>
<comment type="caution">
    <text evidence="2">The sequence shown here is derived from an EMBL/GenBank/DDBJ whole genome shotgun (WGS) entry which is preliminary data.</text>
</comment>